<evidence type="ECO:0000313" key="2">
    <source>
        <dbReference type="Proteomes" id="UP000623129"/>
    </source>
</evidence>
<dbReference type="Pfam" id="PF05212">
    <property type="entry name" value="DUF707"/>
    <property type="match status" value="1"/>
</dbReference>
<dbReference type="OrthoDB" id="9985979at2759"/>
<reference evidence="1" key="1">
    <citation type="submission" date="2020-01" db="EMBL/GenBank/DDBJ databases">
        <title>Genome sequence of Kobresia littledalei, the first chromosome-level genome in the family Cyperaceae.</title>
        <authorList>
            <person name="Qu G."/>
        </authorList>
    </citation>
    <scope>NUCLEOTIDE SEQUENCE</scope>
    <source>
        <strain evidence="1">C.B.Clarke</strain>
        <tissue evidence="1">Leaf</tissue>
    </source>
</reference>
<accession>A0A833QEB7</accession>
<dbReference type="Proteomes" id="UP000623129">
    <property type="component" value="Unassembled WGS sequence"/>
</dbReference>
<keyword evidence="2" id="KW-1185">Reference proteome</keyword>
<dbReference type="EMBL" id="SWLB01000028">
    <property type="protein sequence ID" value="KAF3320986.1"/>
    <property type="molecule type" value="Genomic_DNA"/>
</dbReference>
<dbReference type="PANTHER" id="PTHR31210:SF47">
    <property type="entry name" value="OS07G0564800 PROTEIN"/>
    <property type="match status" value="1"/>
</dbReference>
<organism evidence="1 2">
    <name type="scientific">Carex littledalei</name>
    <dbReference type="NCBI Taxonomy" id="544730"/>
    <lineage>
        <taxon>Eukaryota</taxon>
        <taxon>Viridiplantae</taxon>
        <taxon>Streptophyta</taxon>
        <taxon>Embryophyta</taxon>
        <taxon>Tracheophyta</taxon>
        <taxon>Spermatophyta</taxon>
        <taxon>Magnoliopsida</taxon>
        <taxon>Liliopsida</taxon>
        <taxon>Poales</taxon>
        <taxon>Cyperaceae</taxon>
        <taxon>Cyperoideae</taxon>
        <taxon>Cariceae</taxon>
        <taxon>Carex</taxon>
        <taxon>Carex subgen. Euthyceras</taxon>
    </lineage>
</organism>
<comment type="caution">
    <text evidence="1">The sequence shown here is derived from an EMBL/GenBank/DDBJ whole genome shotgun (WGS) entry which is preliminary data.</text>
</comment>
<dbReference type="InterPro" id="IPR007877">
    <property type="entry name" value="DUF707"/>
</dbReference>
<protein>
    <submittedName>
        <fullName evidence="1">Uncharacterized protein</fullName>
    </submittedName>
</protein>
<gene>
    <name evidence="1" type="ORF">FCM35_KLT15120</name>
</gene>
<dbReference type="AlphaFoldDB" id="A0A833QEB7"/>
<dbReference type="PANTHER" id="PTHR31210">
    <property type="entry name" value="OS06G0731900 PROTEIN"/>
    <property type="match status" value="1"/>
</dbReference>
<evidence type="ECO:0000313" key="1">
    <source>
        <dbReference type="EMBL" id="KAF3320986.1"/>
    </source>
</evidence>
<proteinExistence type="predicted"/>
<name>A0A833QEB7_9POAL</name>
<sequence>MRSRYIIVFCGALVFIFYNMQNYQHEETMLERRARPFDSITESNIETAKVGYLPDGILQPRSDLEMKSLWGTKTSQVKERNKGHRYLLAMPAGINQKRSVNSIVSKFISENFTVILFHYDGNVDDWHSLKWSKNVIHISAINQTKWWFAKRFLHPDVVSKYDYIFFWDENARVKNFLPRRYANVMKSDGLEVSHPALNPKSPEIYHQINIRRKEAFFHRRKYNKQGSGNCYIAEGPTCTRWVEATVLVLSRSAWKCAWHHIQVPDS</sequence>